<dbReference type="PANTHER" id="PTHR31286:SF99">
    <property type="entry name" value="DUF4283 DOMAIN-CONTAINING PROTEIN"/>
    <property type="match status" value="1"/>
</dbReference>
<sequence>MSTFEEEEDDLVENRWYQEVEEENEFDPCPAIPVSKEEFEMWCKPWKQALVVKLLGLTVSMRVMENRLKHIWQNQGCKQIIDMPQSYFMVHFSNEDDYNHALYVGFWMLANHYLVIQRWRPFFLSNAKVVQIIVVWIHIPYLPIELYNQRFLSCVGASLGKMLKIDQLTSIHSRGKFARICVEMDLAKKIVHSNKVMGTVLNL</sequence>
<name>A0AAV1XAF4_LUPLU</name>
<feature type="domain" description="DUF4283" evidence="1">
    <location>
        <begin position="46"/>
        <end position="123"/>
    </location>
</feature>
<accession>A0AAV1XAF4</accession>
<evidence type="ECO:0000313" key="2">
    <source>
        <dbReference type="EMBL" id="CAL0318591.1"/>
    </source>
</evidence>
<keyword evidence="3" id="KW-1185">Reference proteome</keyword>
<dbReference type="PANTHER" id="PTHR31286">
    <property type="entry name" value="GLYCINE-RICH CELL WALL STRUCTURAL PROTEIN 1.8-LIKE"/>
    <property type="match status" value="1"/>
</dbReference>
<dbReference type="EMBL" id="CAXHTB010000013">
    <property type="protein sequence ID" value="CAL0318591.1"/>
    <property type="molecule type" value="Genomic_DNA"/>
</dbReference>
<protein>
    <recommendedName>
        <fullName evidence="1">DUF4283 domain-containing protein</fullName>
    </recommendedName>
</protein>
<evidence type="ECO:0000259" key="1">
    <source>
        <dbReference type="Pfam" id="PF14111"/>
    </source>
</evidence>
<comment type="caution">
    <text evidence="2">The sequence shown here is derived from an EMBL/GenBank/DDBJ whole genome shotgun (WGS) entry which is preliminary data.</text>
</comment>
<dbReference type="InterPro" id="IPR040256">
    <property type="entry name" value="At4g02000-like"/>
</dbReference>
<proteinExistence type="predicted"/>
<dbReference type="Proteomes" id="UP001497480">
    <property type="component" value="Unassembled WGS sequence"/>
</dbReference>
<evidence type="ECO:0000313" key="3">
    <source>
        <dbReference type="Proteomes" id="UP001497480"/>
    </source>
</evidence>
<dbReference type="Pfam" id="PF14111">
    <property type="entry name" value="DUF4283"/>
    <property type="match status" value="1"/>
</dbReference>
<organism evidence="2 3">
    <name type="scientific">Lupinus luteus</name>
    <name type="common">European yellow lupine</name>
    <dbReference type="NCBI Taxonomy" id="3873"/>
    <lineage>
        <taxon>Eukaryota</taxon>
        <taxon>Viridiplantae</taxon>
        <taxon>Streptophyta</taxon>
        <taxon>Embryophyta</taxon>
        <taxon>Tracheophyta</taxon>
        <taxon>Spermatophyta</taxon>
        <taxon>Magnoliopsida</taxon>
        <taxon>eudicotyledons</taxon>
        <taxon>Gunneridae</taxon>
        <taxon>Pentapetalae</taxon>
        <taxon>rosids</taxon>
        <taxon>fabids</taxon>
        <taxon>Fabales</taxon>
        <taxon>Fabaceae</taxon>
        <taxon>Papilionoideae</taxon>
        <taxon>50 kb inversion clade</taxon>
        <taxon>genistoids sensu lato</taxon>
        <taxon>core genistoids</taxon>
        <taxon>Genisteae</taxon>
        <taxon>Lupinus</taxon>
    </lineage>
</organism>
<gene>
    <name evidence="2" type="ORF">LLUT_LOCUS19651</name>
</gene>
<dbReference type="AlphaFoldDB" id="A0AAV1XAF4"/>
<dbReference type="InterPro" id="IPR025558">
    <property type="entry name" value="DUF4283"/>
</dbReference>
<reference evidence="2 3" key="1">
    <citation type="submission" date="2024-03" db="EMBL/GenBank/DDBJ databases">
        <authorList>
            <person name="Martinez-Hernandez J."/>
        </authorList>
    </citation>
    <scope>NUCLEOTIDE SEQUENCE [LARGE SCALE GENOMIC DNA]</scope>
</reference>